<dbReference type="SMART" id="SM00854">
    <property type="entry name" value="PGA_cap"/>
    <property type="match status" value="1"/>
</dbReference>
<dbReference type="InterPro" id="IPR052169">
    <property type="entry name" value="CW_Biosynth-Accessory"/>
</dbReference>
<feature type="signal peptide" evidence="2">
    <location>
        <begin position="1"/>
        <end position="23"/>
    </location>
</feature>
<feature type="domain" description="Capsule synthesis protein CapA" evidence="3">
    <location>
        <begin position="28"/>
        <end position="270"/>
    </location>
</feature>
<evidence type="ECO:0000259" key="3">
    <source>
        <dbReference type="SMART" id="SM00854"/>
    </source>
</evidence>
<dbReference type="Gene3D" id="3.60.21.10">
    <property type="match status" value="1"/>
</dbReference>
<proteinExistence type="inferred from homology"/>
<dbReference type="PANTHER" id="PTHR33393">
    <property type="entry name" value="POLYGLUTAMINE SYNTHESIS ACCESSORY PROTEIN RV0574C-RELATED"/>
    <property type="match status" value="1"/>
</dbReference>
<organism evidence="4 5">
    <name type="scientific">Beggiatoa alba B18LD</name>
    <dbReference type="NCBI Taxonomy" id="395493"/>
    <lineage>
        <taxon>Bacteria</taxon>
        <taxon>Pseudomonadati</taxon>
        <taxon>Pseudomonadota</taxon>
        <taxon>Gammaproteobacteria</taxon>
        <taxon>Thiotrichales</taxon>
        <taxon>Thiotrichaceae</taxon>
        <taxon>Beggiatoa</taxon>
    </lineage>
</organism>
<dbReference type="InterPro" id="IPR019079">
    <property type="entry name" value="Capsule_synth_CapA"/>
</dbReference>
<keyword evidence="5" id="KW-1185">Reference proteome</keyword>
<dbReference type="Proteomes" id="UP000005744">
    <property type="component" value="Unassembled WGS sequence"/>
</dbReference>
<evidence type="ECO:0000256" key="2">
    <source>
        <dbReference type="SAM" id="SignalP"/>
    </source>
</evidence>
<dbReference type="Pfam" id="PF09587">
    <property type="entry name" value="PGA_cap"/>
    <property type="match status" value="1"/>
</dbReference>
<dbReference type="STRING" id="395493.BegalDRAFT_2850"/>
<dbReference type="SUPFAM" id="SSF56300">
    <property type="entry name" value="Metallo-dependent phosphatases"/>
    <property type="match status" value="1"/>
</dbReference>
<dbReference type="RefSeq" id="WP_002691066.1">
    <property type="nucleotide sequence ID" value="NZ_JH600070.1"/>
</dbReference>
<dbReference type="CDD" id="cd07381">
    <property type="entry name" value="MPP_CapA"/>
    <property type="match status" value="1"/>
</dbReference>
<dbReference type="HOGENOM" id="CLU_038823_1_1_6"/>
<evidence type="ECO:0000313" key="5">
    <source>
        <dbReference type="Proteomes" id="UP000005744"/>
    </source>
</evidence>
<name>I3CJ91_9GAMM</name>
<dbReference type="eggNOG" id="COG2843">
    <property type="taxonomic scope" value="Bacteria"/>
</dbReference>
<accession>I3CJ91</accession>
<dbReference type="AlphaFoldDB" id="I3CJ91"/>
<protein>
    <submittedName>
        <fullName evidence="4">Bacterial capsule synthesis protein</fullName>
    </submittedName>
</protein>
<feature type="chain" id="PRO_5003669574" evidence="2">
    <location>
        <begin position="24"/>
        <end position="347"/>
    </location>
</feature>
<dbReference type="InterPro" id="IPR029052">
    <property type="entry name" value="Metallo-depent_PP-like"/>
</dbReference>
<evidence type="ECO:0000256" key="1">
    <source>
        <dbReference type="ARBA" id="ARBA00005662"/>
    </source>
</evidence>
<sequence length="347" mass="37508">MQIKSLQTLLLCLSISMSTAVHAKETVDIIGVGDMMLGTNYPVAELLPPNQGRDLLANVQDILRNADVTFGNLEGVILDEGGTTGKVNCSNCFSFRMPEYLIDNLVTAGFDVVSIANNHVGDFGAVGMQNTIKVLKEKGLYAAGFESVPSVSFSKDGIRYGFAAFAPNNNVMDLRDIAGAKRLVAQLARDNDIVIVSFHGGAEGSKHQHVTRQSETFYSENRGNVYEFAHAVIDAGADVVFGHGPHVTRAVEVYNNRFIAYSLGNFCTYGPFNVKGVNGVAPLIKVSVDKTGQFIQAKVVSIQQTKRSSVMLDNQATAYQLIQSLTKADFPESRLSFSPSGVITQLK</sequence>
<dbReference type="PANTHER" id="PTHR33393:SF11">
    <property type="entry name" value="POLYGLUTAMINE SYNTHESIS ACCESSORY PROTEIN RV0574C-RELATED"/>
    <property type="match status" value="1"/>
</dbReference>
<keyword evidence="2" id="KW-0732">Signal</keyword>
<comment type="similarity">
    <text evidence="1">Belongs to the CapA family.</text>
</comment>
<dbReference type="EMBL" id="JH600070">
    <property type="protein sequence ID" value="EIJ43684.1"/>
    <property type="molecule type" value="Genomic_DNA"/>
</dbReference>
<evidence type="ECO:0000313" key="4">
    <source>
        <dbReference type="EMBL" id="EIJ43684.1"/>
    </source>
</evidence>
<gene>
    <name evidence="4" type="ORF">BegalDRAFT_2850</name>
</gene>
<reference evidence="4 5" key="1">
    <citation type="submission" date="2011-11" db="EMBL/GenBank/DDBJ databases">
        <title>Improved High-Quality Draft sequence of Beggiatoa alba B18lD.</title>
        <authorList>
            <consortium name="US DOE Joint Genome Institute"/>
            <person name="Lucas S."/>
            <person name="Han J."/>
            <person name="Lapidus A."/>
            <person name="Cheng J.-F."/>
            <person name="Goodwin L."/>
            <person name="Pitluck S."/>
            <person name="Peters L."/>
            <person name="Mikhailova N."/>
            <person name="Held B."/>
            <person name="Detter J.C."/>
            <person name="Han C."/>
            <person name="Tapia R."/>
            <person name="Land M."/>
            <person name="Hauser L."/>
            <person name="Kyrpides N."/>
            <person name="Ivanova N."/>
            <person name="Pagani I."/>
            <person name="Samuel K."/>
            <person name="Teske A."/>
            <person name="Mueller J."/>
            <person name="Woyke T."/>
        </authorList>
    </citation>
    <scope>NUCLEOTIDE SEQUENCE [LARGE SCALE GENOMIC DNA]</scope>
    <source>
        <strain evidence="4 5">B18LD</strain>
    </source>
</reference>
<dbReference type="OrthoDB" id="9810718at2"/>